<comment type="caution">
    <text evidence="2">The sequence shown here is derived from an EMBL/GenBank/DDBJ whole genome shotgun (WGS) entry which is preliminary data.</text>
</comment>
<gene>
    <name evidence="2" type="ORF">OXH55_01795</name>
</gene>
<feature type="transmembrane region" description="Helical" evidence="1">
    <location>
        <begin position="6"/>
        <end position="23"/>
    </location>
</feature>
<keyword evidence="1" id="KW-1133">Transmembrane helix</keyword>
<keyword evidence="1" id="KW-0812">Transmembrane</keyword>
<reference evidence="2" key="1">
    <citation type="submission" date="2022-12" db="EMBL/GenBank/DDBJ databases">
        <authorList>
            <person name="Wang J."/>
        </authorList>
    </citation>
    <scope>NUCLEOTIDE SEQUENCE</scope>
    <source>
        <strain evidence="2">HY-42-06</strain>
    </source>
</reference>
<sequence>MVVWVITSYIKITVYYYVILKCIEYIFNLSDYRRVAFALAIFVVPISLNVISGIEDVLSYLYIPPIKIPVLLVTILVYIRARRICDEDELK</sequence>
<accession>A0ABT4CKD2</accession>
<feature type="transmembrane region" description="Helical" evidence="1">
    <location>
        <begin position="60"/>
        <end position="81"/>
    </location>
</feature>
<keyword evidence="1" id="KW-0472">Membrane</keyword>
<evidence type="ECO:0000256" key="1">
    <source>
        <dbReference type="SAM" id="Phobius"/>
    </source>
</evidence>
<name>A0ABT4CKD2_9CLOT</name>
<dbReference type="EMBL" id="JAPQES010000001">
    <property type="protein sequence ID" value="MCY6369378.1"/>
    <property type="molecule type" value="Genomic_DNA"/>
</dbReference>
<keyword evidence="3" id="KW-1185">Reference proteome</keyword>
<dbReference type="Proteomes" id="UP001079657">
    <property type="component" value="Unassembled WGS sequence"/>
</dbReference>
<dbReference type="RefSeq" id="WP_268047710.1">
    <property type="nucleotide sequence ID" value="NZ_JAPQES010000001.1"/>
</dbReference>
<protein>
    <submittedName>
        <fullName evidence="2">Uncharacterized protein</fullName>
    </submittedName>
</protein>
<evidence type="ECO:0000313" key="3">
    <source>
        <dbReference type="Proteomes" id="UP001079657"/>
    </source>
</evidence>
<feature type="transmembrane region" description="Helical" evidence="1">
    <location>
        <begin position="35"/>
        <end position="54"/>
    </location>
</feature>
<evidence type="ECO:0000313" key="2">
    <source>
        <dbReference type="EMBL" id="MCY6369378.1"/>
    </source>
</evidence>
<proteinExistence type="predicted"/>
<organism evidence="2 3">
    <name type="scientific">Clostridium ganghwense</name>
    <dbReference type="NCBI Taxonomy" id="312089"/>
    <lineage>
        <taxon>Bacteria</taxon>
        <taxon>Bacillati</taxon>
        <taxon>Bacillota</taxon>
        <taxon>Clostridia</taxon>
        <taxon>Eubacteriales</taxon>
        <taxon>Clostridiaceae</taxon>
        <taxon>Clostridium</taxon>
    </lineage>
</organism>